<dbReference type="GO" id="GO:0000902">
    <property type="term" value="P:cell morphogenesis"/>
    <property type="evidence" value="ECO:0007669"/>
    <property type="project" value="InterPro"/>
</dbReference>
<evidence type="ECO:0000256" key="6">
    <source>
        <dbReference type="HAMAP-Rule" id="MF_02207"/>
    </source>
</evidence>
<evidence type="ECO:0000313" key="8">
    <source>
        <dbReference type="Proteomes" id="UP000218272"/>
    </source>
</evidence>
<proteinExistence type="inferred from homology"/>
<dbReference type="GO" id="GO:0008360">
    <property type="term" value="P:regulation of cell shape"/>
    <property type="evidence" value="ECO:0007669"/>
    <property type="project" value="UniProtKB-UniRule"/>
</dbReference>
<dbReference type="Pfam" id="PF06723">
    <property type="entry name" value="MreB_Mbl"/>
    <property type="match status" value="1"/>
</dbReference>
<keyword evidence="2 6" id="KW-0547">Nucleotide-binding</keyword>
<keyword evidence="3 6" id="KW-0067">ATP-binding</keyword>
<evidence type="ECO:0000256" key="5">
    <source>
        <dbReference type="ARBA" id="ARBA00023458"/>
    </source>
</evidence>
<evidence type="ECO:0000256" key="3">
    <source>
        <dbReference type="ARBA" id="ARBA00022840"/>
    </source>
</evidence>
<keyword evidence="8" id="KW-1185">Reference proteome</keyword>
<comment type="caution">
    <text evidence="6">Lacks conserved residue(s) required for the propagation of feature annotation.</text>
</comment>
<dbReference type="RefSeq" id="WP_231923304.1">
    <property type="nucleotide sequence ID" value="NZ_AP017655.1"/>
</dbReference>
<dbReference type="GO" id="GO:0005524">
    <property type="term" value="F:ATP binding"/>
    <property type="evidence" value="ECO:0007669"/>
    <property type="project" value="UniProtKB-KW"/>
</dbReference>
<feature type="binding site" evidence="6">
    <location>
        <begin position="188"/>
        <end position="190"/>
    </location>
    <ligand>
        <name>ATP</name>
        <dbReference type="ChEBI" id="CHEBI:30616"/>
    </ligand>
</feature>
<dbReference type="KEGG" id="sclo:SCLO_1002250"/>
<dbReference type="AlphaFoldDB" id="A0A1E1EYC5"/>
<dbReference type="InterPro" id="IPR056546">
    <property type="entry name" value="MreB_MamK-like"/>
</dbReference>
<feature type="binding site" evidence="6">
    <location>
        <begin position="42"/>
        <end position="44"/>
    </location>
    <ligand>
        <name>ATP</name>
        <dbReference type="ChEBI" id="CHEBI:30616"/>
    </ligand>
</feature>
<reference evidence="7 8" key="1">
    <citation type="submission" date="2016-10" db="EMBL/GenBank/DDBJ databases">
        <title>Complete Genome Sequence of the Nonylphenol-Degrading Bacterium Sphingobium cloacae JCM 10874T.</title>
        <authorList>
            <person name="Ootsuka M."/>
            <person name="Nishizawa T."/>
            <person name="Ohta H."/>
        </authorList>
    </citation>
    <scope>NUCLEOTIDE SEQUENCE [LARGE SCALE GENOMIC DNA]</scope>
    <source>
        <strain evidence="7 8">JCM 10874</strain>
    </source>
</reference>
<gene>
    <name evidence="6" type="primary">mreB</name>
    <name evidence="7" type="ORF">SCLO_1002250</name>
</gene>
<dbReference type="Proteomes" id="UP000218272">
    <property type="component" value="Chromosome SCLO_1"/>
</dbReference>
<comment type="subunit">
    <text evidence="6">Forms polymers.</text>
</comment>
<dbReference type="Gene3D" id="3.30.420.40">
    <property type="match status" value="3"/>
</dbReference>
<dbReference type="NCBIfam" id="NF010539">
    <property type="entry name" value="PRK13927.1"/>
    <property type="match status" value="1"/>
</dbReference>
<dbReference type="PANTHER" id="PTHR42749">
    <property type="entry name" value="CELL SHAPE-DETERMINING PROTEIN MREB"/>
    <property type="match status" value="1"/>
</dbReference>
<dbReference type="PANTHER" id="PTHR42749:SF1">
    <property type="entry name" value="CELL SHAPE-DETERMINING PROTEIN MREB"/>
    <property type="match status" value="1"/>
</dbReference>
<organism evidence="7 8">
    <name type="scientific">Sphingobium cloacae</name>
    <dbReference type="NCBI Taxonomy" id="120107"/>
    <lineage>
        <taxon>Bacteria</taxon>
        <taxon>Pseudomonadati</taxon>
        <taxon>Pseudomonadota</taxon>
        <taxon>Alphaproteobacteria</taxon>
        <taxon>Sphingomonadales</taxon>
        <taxon>Sphingomonadaceae</taxon>
        <taxon>Sphingobium</taxon>
    </lineage>
</organism>
<accession>A0A1E1EYC5</accession>
<protein>
    <recommendedName>
        <fullName evidence="6">Cell shape-determining protein MreB</fullName>
    </recommendedName>
</protein>
<comment type="similarity">
    <text evidence="5 6">Belongs to the FtsA/MreB family.</text>
</comment>
<dbReference type="InterPro" id="IPR043129">
    <property type="entry name" value="ATPase_NBD"/>
</dbReference>
<name>A0A1E1EYC5_9SPHN</name>
<comment type="subcellular location">
    <subcellularLocation>
        <location evidence="6">Cytoplasm</location>
    </subcellularLocation>
    <text evidence="6">Membrane-associated.</text>
</comment>
<keyword evidence="4 6" id="KW-0133">Cell shape</keyword>
<comment type="function">
    <text evidence="6">Forms membrane-associated dynamic filaments that are essential for cell shape determination. Acts by regulating cell wall synthesis and cell elongation, and thus cell shape. A feedback loop between cell geometry and MreB localization may maintain elongated cell shape by targeting cell wall growth to regions of negative cell wall curvature.</text>
</comment>
<evidence type="ECO:0000313" key="7">
    <source>
        <dbReference type="EMBL" id="BAV63265.1"/>
    </source>
</evidence>
<dbReference type="EMBL" id="AP017655">
    <property type="protein sequence ID" value="BAV63265.1"/>
    <property type="molecule type" value="Genomic_DNA"/>
</dbReference>
<dbReference type="HAMAP" id="MF_02207">
    <property type="entry name" value="MreB"/>
    <property type="match status" value="1"/>
</dbReference>
<sequence length="357" mass="37936">MYPRVMRLRDVARDKCDAPCYLLTVASHFSWKRPELAIDFGTANLRVIGRDEGIILDEPSLCCFAHIDTAPSLHAAGIAAQAMVDRTPGKLQIRRPLARGVLQDIDAATHLLRYAVRKARGRKHFRAPHAMIGVPADATQAERGALMTAAHDAGLGSVRLVAEPFAAALGASLPIDAPTGTMIVECGAGTTEVAVLSLGGICVTRSVRVGGATLDKAIADHLHFKHKFLAGELTSEQLKLGYAENRRNDAAKDETIEVKGRSLATGLPAALALPLTELDRVAEKHFQQIIDAVREVLGGTPPELSQDIHERGIILTGGSAATPLLGAMIGSETGLAVAVADEPARCVARGLHQMLFD</sequence>
<keyword evidence="1 6" id="KW-0963">Cytoplasm</keyword>
<evidence type="ECO:0000256" key="2">
    <source>
        <dbReference type="ARBA" id="ARBA00022741"/>
    </source>
</evidence>
<dbReference type="SUPFAM" id="SSF53067">
    <property type="entry name" value="Actin-like ATPase domain"/>
    <property type="match status" value="2"/>
</dbReference>
<feature type="binding site" evidence="6">
    <location>
        <begin position="236"/>
        <end position="239"/>
    </location>
    <ligand>
        <name>ATP</name>
        <dbReference type="ChEBI" id="CHEBI:30616"/>
    </ligand>
</feature>
<dbReference type="CDD" id="cd10225">
    <property type="entry name" value="ASKHA_NBD_MreB-like"/>
    <property type="match status" value="1"/>
</dbReference>
<dbReference type="GO" id="GO:0005737">
    <property type="term" value="C:cytoplasm"/>
    <property type="evidence" value="ECO:0007669"/>
    <property type="project" value="UniProtKB-SubCell"/>
</dbReference>
<dbReference type="InterPro" id="IPR004753">
    <property type="entry name" value="MreB"/>
</dbReference>
<dbReference type="PRINTS" id="PR01652">
    <property type="entry name" value="SHAPEPROTEIN"/>
</dbReference>
<evidence type="ECO:0000256" key="1">
    <source>
        <dbReference type="ARBA" id="ARBA00022490"/>
    </source>
</evidence>
<evidence type="ECO:0000256" key="4">
    <source>
        <dbReference type="ARBA" id="ARBA00022960"/>
    </source>
</evidence>